<feature type="transmembrane region" description="Helical" evidence="2">
    <location>
        <begin position="67"/>
        <end position="91"/>
    </location>
</feature>
<dbReference type="EMBL" id="JAQQWL010000007">
    <property type="protein sequence ID" value="KAK8064543.1"/>
    <property type="molecule type" value="Genomic_DNA"/>
</dbReference>
<organism evidence="3 4">
    <name type="scientific">Apiospora phragmitis</name>
    <dbReference type="NCBI Taxonomy" id="2905665"/>
    <lineage>
        <taxon>Eukaryota</taxon>
        <taxon>Fungi</taxon>
        <taxon>Dikarya</taxon>
        <taxon>Ascomycota</taxon>
        <taxon>Pezizomycotina</taxon>
        <taxon>Sordariomycetes</taxon>
        <taxon>Xylariomycetidae</taxon>
        <taxon>Amphisphaeriales</taxon>
        <taxon>Apiosporaceae</taxon>
        <taxon>Apiospora</taxon>
    </lineage>
</organism>
<accession>A0ABR1V024</accession>
<keyword evidence="2" id="KW-0472">Membrane</keyword>
<feature type="region of interest" description="Disordered" evidence="1">
    <location>
        <begin position="194"/>
        <end position="244"/>
    </location>
</feature>
<evidence type="ECO:0000256" key="2">
    <source>
        <dbReference type="SAM" id="Phobius"/>
    </source>
</evidence>
<feature type="transmembrane region" description="Helical" evidence="2">
    <location>
        <begin position="98"/>
        <end position="123"/>
    </location>
</feature>
<evidence type="ECO:0000256" key="1">
    <source>
        <dbReference type="SAM" id="MobiDB-lite"/>
    </source>
</evidence>
<protein>
    <submittedName>
        <fullName evidence="3">Uncharacterized protein</fullName>
    </submittedName>
</protein>
<sequence length="244" mass="26519">MARPRCEGLWSKWILLPCWMIQMGGSIVFGIAGAILLIGAAYADQIDQSSSEFYGYSLEDMAQLVRVTGAVTLAFAAMTFVFCVAEIVLYATHILNPVVVLVFACLKALAWAVMVILNVATAARGAEFPWLNFILSVMLLAAACVQLIFGARYTHHQRHQHLASHDRGHYEKAGGPAGGVVEAGFHHPGNYTLVSGPKQQLQQRDTEYRSPSPEDLGRDDAAAPLYSNQDGAGLEARSPPPSYR</sequence>
<dbReference type="RefSeq" id="XP_066715532.1">
    <property type="nucleotide sequence ID" value="XM_066858590.1"/>
</dbReference>
<keyword evidence="2" id="KW-1133">Transmembrane helix</keyword>
<evidence type="ECO:0000313" key="3">
    <source>
        <dbReference type="EMBL" id="KAK8064543.1"/>
    </source>
</evidence>
<name>A0ABR1V024_9PEZI</name>
<gene>
    <name evidence="3" type="ORF">PG994_007181</name>
</gene>
<comment type="caution">
    <text evidence="3">The sequence shown here is derived from an EMBL/GenBank/DDBJ whole genome shotgun (WGS) entry which is preliminary data.</text>
</comment>
<proteinExistence type="predicted"/>
<evidence type="ECO:0000313" key="4">
    <source>
        <dbReference type="Proteomes" id="UP001480595"/>
    </source>
</evidence>
<dbReference type="Proteomes" id="UP001480595">
    <property type="component" value="Unassembled WGS sequence"/>
</dbReference>
<dbReference type="GeneID" id="92091653"/>
<feature type="transmembrane region" description="Helical" evidence="2">
    <location>
        <begin position="129"/>
        <end position="149"/>
    </location>
</feature>
<keyword evidence="2" id="KW-0812">Transmembrane</keyword>
<reference evidence="3 4" key="1">
    <citation type="submission" date="2023-01" db="EMBL/GenBank/DDBJ databases">
        <title>Analysis of 21 Apiospora genomes using comparative genomics revels a genus with tremendous synthesis potential of carbohydrate active enzymes and secondary metabolites.</title>
        <authorList>
            <person name="Sorensen T."/>
        </authorList>
    </citation>
    <scope>NUCLEOTIDE SEQUENCE [LARGE SCALE GENOMIC DNA]</scope>
    <source>
        <strain evidence="3 4">CBS 135458</strain>
    </source>
</reference>
<keyword evidence="4" id="KW-1185">Reference proteome</keyword>